<sequence>MILVSRVMKFIARHASHFPSPRELQVNNFSWDSGLYSPWRADALASRALPELSASENVVFCVASIDLGWTLRKLRMARRNDAAIAVALKVVAQVVGHQPNANAGANAEVRMLETFLRNHPPTFKGRYDPDGDQTWLKEIKRVFRVSSEVQKVRFEMVRQVSGSNLGIGKLKLGFRVKSGFSRIAL</sequence>
<gene>
    <name evidence="1" type="ORF">MTR_0080s0060</name>
</gene>
<proteinExistence type="predicted"/>
<keyword evidence="3" id="KW-1185">Reference proteome</keyword>
<evidence type="ECO:0000313" key="3">
    <source>
        <dbReference type="Proteomes" id="UP000002051"/>
    </source>
</evidence>
<reference evidence="1 3" key="1">
    <citation type="journal article" date="2011" name="Nature">
        <title>The Medicago genome provides insight into the evolution of rhizobial symbioses.</title>
        <authorList>
            <person name="Young N.D."/>
            <person name="Debelle F."/>
            <person name="Oldroyd G.E."/>
            <person name="Geurts R."/>
            <person name="Cannon S.B."/>
            <person name="Udvardi M.K."/>
            <person name="Benedito V.A."/>
            <person name="Mayer K.F."/>
            <person name="Gouzy J."/>
            <person name="Schoof H."/>
            <person name="Van de Peer Y."/>
            <person name="Proost S."/>
            <person name="Cook D.R."/>
            <person name="Meyers B.C."/>
            <person name="Spannagl M."/>
            <person name="Cheung F."/>
            <person name="De Mita S."/>
            <person name="Krishnakumar V."/>
            <person name="Gundlach H."/>
            <person name="Zhou S."/>
            <person name="Mudge J."/>
            <person name="Bharti A.K."/>
            <person name="Murray J.D."/>
            <person name="Naoumkina M.A."/>
            <person name="Rosen B."/>
            <person name="Silverstein K.A."/>
            <person name="Tang H."/>
            <person name="Rombauts S."/>
            <person name="Zhao P.X."/>
            <person name="Zhou P."/>
            <person name="Barbe V."/>
            <person name="Bardou P."/>
            <person name="Bechner M."/>
            <person name="Bellec A."/>
            <person name="Berger A."/>
            <person name="Berges H."/>
            <person name="Bidwell S."/>
            <person name="Bisseling T."/>
            <person name="Choisne N."/>
            <person name="Couloux A."/>
            <person name="Denny R."/>
            <person name="Deshpande S."/>
            <person name="Dai X."/>
            <person name="Doyle J.J."/>
            <person name="Dudez A.M."/>
            <person name="Farmer A.D."/>
            <person name="Fouteau S."/>
            <person name="Franken C."/>
            <person name="Gibelin C."/>
            <person name="Gish J."/>
            <person name="Goldstein S."/>
            <person name="Gonzalez A.J."/>
            <person name="Green P.J."/>
            <person name="Hallab A."/>
            <person name="Hartog M."/>
            <person name="Hua A."/>
            <person name="Humphray S.J."/>
            <person name="Jeong D.H."/>
            <person name="Jing Y."/>
            <person name="Jocker A."/>
            <person name="Kenton S.M."/>
            <person name="Kim D.J."/>
            <person name="Klee K."/>
            <person name="Lai H."/>
            <person name="Lang C."/>
            <person name="Lin S."/>
            <person name="Macmil S.L."/>
            <person name="Magdelenat G."/>
            <person name="Matthews L."/>
            <person name="McCorrison J."/>
            <person name="Monaghan E.L."/>
            <person name="Mun J.H."/>
            <person name="Najar F.Z."/>
            <person name="Nicholson C."/>
            <person name="Noirot C."/>
            <person name="O'Bleness M."/>
            <person name="Paule C.R."/>
            <person name="Poulain J."/>
            <person name="Prion F."/>
            <person name="Qin B."/>
            <person name="Qu C."/>
            <person name="Retzel E.F."/>
            <person name="Riddle C."/>
            <person name="Sallet E."/>
            <person name="Samain S."/>
            <person name="Samson N."/>
            <person name="Sanders I."/>
            <person name="Saurat O."/>
            <person name="Scarpelli C."/>
            <person name="Schiex T."/>
            <person name="Segurens B."/>
            <person name="Severin A.J."/>
            <person name="Sherrier D.J."/>
            <person name="Shi R."/>
            <person name="Sims S."/>
            <person name="Singer S.R."/>
            <person name="Sinharoy S."/>
            <person name="Sterck L."/>
            <person name="Viollet A."/>
            <person name="Wang B.B."/>
            <person name="Wang K."/>
            <person name="Wang M."/>
            <person name="Wang X."/>
            <person name="Warfsmann J."/>
            <person name="Weissenbach J."/>
            <person name="White D.D."/>
            <person name="White J.D."/>
            <person name="Wiley G.B."/>
            <person name="Wincker P."/>
            <person name="Xing Y."/>
            <person name="Yang L."/>
            <person name="Yao Z."/>
            <person name="Ying F."/>
            <person name="Zhai J."/>
            <person name="Zhou L."/>
            <person name="Zuber A."/>
            <person name="Denarie J."/>
            <person name="Dixon R.A."/>
            <person name="May G.D."/>
            <person name="Schwartz D.C."/>
            <person name="Rogers J."/>
            <person name="Quetier F."/>
            <person name="Town C.D."/>
            <person name="Roe B.A."/>
        </authorList>
    </citation>
    <scope>NUCLEOTIDE SEQUENCE [LARGE SCALE GENOMIC DNA]</scope>
    <source>
        <strain evidence="1">A17</strain>
        <strain evidence="2 3">cv. Jemalong A17</strain>
    </source>
</reference>
<dbReference type="HOGENOM" id="CLU_1463391_0_0_1"/>
<protein>
    <submittedName>
        <fullName evidence="1 2">Uncharacterized protein</fullName>
    </submittedName>
</protein>
<dbReference type="EMBL" id="KL402805">
    <property type="protein sequence ID" value="KEH16870.1"/>
    <property type="molecule type" value="Genomic_DNA"/>
</dbReference>
<name>A0A072TTM3_MEDTR</name>
<evidence type="ECO:0000313" key="2">
    <source>
        <dbReference type="EnsemblPlants" id="KEH16870"/>
    </source>
</evidence>
<reference evidence="1 3" key="2">
    <citation type="journal article" date="2014" name="BMC Genomics">
        <title>An improved genome release (version Mt4.0) for the model legume Medicago truncatula.</title>
        <authorList>
            <person name="Tang H."/>
            <person name="Krishnakumar V."/>
            <person name="Bidwell S."/>
            <person name="Rosen B."/>
            <person name="Chan A."/>
            <person name="Zhou S."/>
            <person name="Gentzbittel L."/>
            <person name="Childs K.L."/>
            <person name="Yandell M."/>
            <person name="Gundlach H."/>
            <person name="Mayer K.F."/>
            <person name="Schwartz D.C."/>
            <person name="Town C.D."/>
        </authorList>
    </citation>
    <scope>GENOME REANNOTATION</scope>
    <source>
        <strain evidence="1">A17</strain>
        <strain evidence="2 3">cv. Jemalong A17</strain>
    </source>
</reference>
<dbReference type="Proteomes" id="UP000002051">
    <property type="component" value="Unassembled WGS sequence"/>
</dbReference>
<dbReference type="EnsemblPlants" id="KEH16870">
    <property type="protein sequence ID" value="KEH16870"/>
    <property type="gene ID" value="MTR_0080s0060"/>
</dbReference>
<organism evidence="1 3">
    <name type="scientific">Medicago truncatula</name>
    <name type="common">Barrel medic</name>
    <name type="synonym">Medicago tribuloides</name>
    <dbReference type="NCBI Taxonomy" id="3880"/>
    <lineage>
        <taxon>Eukaryota</taxon>
        <taxon>Viridiplantae</taxon>
        <taxon>Streptophyta</taxon>
        <taxon>Embryophyta</taxon>
        <taxon>Tracheophyta</taxon>
        <taxon>Spermatophyta</taxon>
        <taxon>Magnoliopsida</taxon>
        <taxon>eudicotyledons</taxon>
        <taxon>Gunneridae</taxon>
        <taxon>Pentapetalae</taxon>
        <taxon>rosids</taxon>
        <taxon>fabids</taxon>
        <taxon>Fabales</taxon>
        <taxon>Fabaceae</taxon>
        <taxon>Papilionoideae</taxon>
        <taxon>50 kb inversion clade</taxon>
        <taxon>NPAAA clade</taxon>
        <taxon>Hologalegina</taxon>
        <taxon>IRL clade</taxon>
        <taxon>Trifolieae</taxon>
        <taxon>Medicago</taxon>
    </lineage>
</organism>
<dbReference type="AlphaFoldDB" id="A0A072TTM3"/>
<evidence type="ECO:0000313" key="1">
    <source>
        <dbReference type="EMBL" id="KEH16870.1"/>
    </source>
</evidence>
<reference evidence="2" key="3">
    <citation type="submission" date="2015-06" db="UniProtKB">
        <authorList>
            <consortium name="EnsemblPlants"/>
        </authorList>
    </citation>
    <scope>IDENTIFICATION</scope>
    <source>
        <strain evidence="2">cv. Jemalong A17</strain>
    </source>
</reference>
<accession>A0A072TTM3</accession>